<dbReference type="AlphaFoldDB" id="A0A2T7NI25"/>
<dbReference type="Proteomes" id="UP000245119">
    <property type="component" value="Linkage Group LG12"/>
</dbReference>
<dbReference type="Pfam" id="PF07713">
    <property type="entry name" value="DUF1604"/>
    <property type="match status" value="1"/>
</dbReference>
<dbReference type="EMBL" id="PZQS01000012">
    <property type="protein sequence ID" value="PVD20833.1"/>
    <property type="molecule type" value="Genomic_DNA"/>
</dbReference>
<feature type="domain" description="G-patch" evidence="3">
    <location>
        <begin position="149"/>
        <end position="185"/>
    </location>
</feature>
<feature type="compositionally biased region" description="Polar residues" evidence="2">
    <location>
        <begin position="830"/>
        <end position="845"/>
    </location>
</feature>
<evidence type="ECO:0000313" key="4">
    <source>
        <dbReference type="EMBL" id="PVD20833.1"/>
    </source>
</evidence>
<reference evidence="4 5" key="1">
    <citation type="submission" date="2018-04" db="EMBL/GenBank/DDBJ databases">
        <title>The genome of golden apple snail Pomacea canaliculata provides insight into stress tolerance and invasive adaptation.</title>
        <authorList>
            <person name="Liu C."/>
            <person name="Liu B."/>
            <person name="Ren Y."/>
            <person name="Zhang Y."/>
            <person name="Wang H."/>
            <person name="Li S."/>
            <person name="Jiang F."/>
            <person name="Yin L."/>
            <person name="Zhang G."/>
            <person name="Qian W."/>
            <person name="Fan W."/>
        </authorList>
    </citation>
    <scope>NUCLEOTIDE SEQUENCE [LARGE SCALE GENOMIC DNA]</scope>
    <source>
        <strain evidence="4">SZHN2017</strain>
        <tissue evidence="4">Muscle</tissue>
    </source>
</reference>
<name>A0A2T7NI25_POMCA</name>
<feature type="compositionally biased region" description="Polar residues" evidence="2">
    <location>
        <begin position="865"/>
        <end position="876"/>
    </location>
</feature>
<accession>A0A2T7NI25</accession>
<sequence>MAASSDSEEENFVELGEPLPFIIGDGNKKPIALQAVPTKETKGRPRFHGAFTGGFSAGYFNTVGTKEGWAPSTFVSSRSKKQQQLSDQLPEDFMDEEAKHGIAPRKLVTSDAFTSEERNRKRHSDMIARTRDAVLPVTPALIDLIVPEKLPIGIKLLRKMGWKEGQGIGPRQKAKKPKRQKAPVEPGVKMYGCALPPLQDGSENEMSDSDVDLQNVTFAPKDVAPIKVISKDNVFGLGYHGLDPTVALPSTHINLFEPPAVRSSRNRKGIRGQAFGVGALEEEDEDIYAVDSLSNYDQTMEINDDQHFGWTAPGSRKNIGSVFLLFMLSSAHITSYTAKLLPQKKVFPPPTLPCTFRPFHRFRKTAEQLAQDAVGDTFSGKKLRDSHKQTAVDRGLLLGETPLASSVFDLIPKADIKRMEAIKEAAKMTAKTAKRLQSSGNQNEKSFLAETENSSGLEKFEFSGSDPVLQSPTVGRTAVSSTSSQVLGIQQGHHRAQLQCLIPDEGSEQVPVFQGSLTFKPFRKDPAKQDRYDKYVALVKQGVKDPYEQVAGIHMTEWEKQRERKEFSKAAEIYRPLSSMMASRFTRGAFIDDAEQTARPAEAEGEKSERVKAAEMKIYGQLTREDMEWHPHNLLCKRFNVPNPYPGSETVGLLTVKRDKLSVFNFLSFPMDGSTSQNMQPKEMSKAIEELPSTKDLDVKNKRRGAMSVFSVLEDQPPSAPESVADNVDVNDVRDQQDEENEEKAQPTDLFRAIFKNSDSESSTSDEKSDDEIDKNEKENFIEDKNPDPSGDLTFVAVQLSSRSGKQDLVPHLEEQASPSQRMVAPVLNLHTSPTLPASEGSSSHLRAGSRWSGSIFDVLDDSPSRQPQLHQQSIRATDLEQRLSTSSHPSAEDDCYGPALPPTPITSTNKGLSVPTEATIGMTCKSHRKQKHKHRHKDDKASPQNHHKKKKSKHKKKKRQREKKDSSHGKRQRNHDKSSASEADAESELGSSS</sequence>
<feature type="region of interest" description="Disordered" evidence="2">
    <location>
        <begin position="711"/>
        <end position="774"/>
    </location>
</feature>
<dbReference type="InterPro" id="IPR011666">
    <property type="entry name" value="DUF1604"/>
</dbReference>
<dbReference type="InterPro" id="IPR000467">
    <property type="entry name" value="G_patch_dom"/>
</dbReference>
<proteinExistence type="inferred from homology"/>
<evidence type="ECO:0000313" key="5">
    <source>
        <dbReference type="Proteomes" id="UP000245119"/>
    </source>
</evidence>
<dbReference type="GO" id="GO:0003723">
    <property type="term" value="F:RNA binding"/>
    <property type="evidence" value="ECO:0007669"/>
    <property type="project" value="TreeGrafter"/>
</dbReference>
<feature type="compositionally biased region" description="Basic residues" evidence="2">
    <location>
        <begin position="926"/>
        <end position="938"/>
    </location>
</feature>
<evidence type="ECO:0000256" key="2">
    <source>
        <dbReference type="SAM" id="MobiDB-lite"/>
    </source>
</evidence>
<comment type="caution">
    <text evidence="4">The sequence shown here is derived from an EMBL/GenBank/DDBJ whole genome shotgun (WGS) entry which is preliminary data.</text>
</comment>
<dbReference type="PROSITE" id="PS50174">
    <property type="entry name" value="G_PATCH"/>
    <property type="match status" value="1"/>
</dbReference>
<organism evidence="4 5">
    <name type="scientific">Pomacea canaliculata</name>
    <name type="common">Golden apple snail</name>
    <dbReference type="NCBI Taxonomy" id="400727"/>
    <lineage>
        <taxon>Eukaryota</taxon>
        <taxon>Metazoa</taxon>
        <taxon>Spiralia</taxon>
        <taxon>Lophotrochozoa</taxon>
        <taxon>Mollusca</taxon>
        <taxon>Gastropoda</taxon>
        <taxon>Caenogastropoda</taxon>
        <taxon>Architaenioglossa</taxon>
        <taxon>Ampullarioidea</taxon>
        <taxon>Ampullariidae</taxon>
        <taxon>Pomacea</taxon>
    </lineage>
</organism>
<dbReference type="GO" id="GO:0006397">
    <property type="term" value="P:mRNA processing"/>
    <property type="evidence" value="ECO:0007669"/>
    <property type="project" value="InterPro"/>
</dbReference>
<dbReference type="Pfam" id="PF01585">
    <property type="entry name" value="G-patch"/>
    <property type="match status" value="1"/>
</dbReference>
<keyword evidence="5" id="KW-1185">Reference proteome</keyword>
<feature type="compositionally biased region" description="Basic residues" evidence="2">
    <location>
        <begin position="172"/>
        <end position="181"/>
    </location>
</feature>
<dbReference type="OrthoDB" id="20507at2759"/>
<feature type="region of interest" description="Disordered" evidence="2">
    <location>
        <begin position="814"/>
        <end position="994"/>
    </location>
</feature>
<dbReference type="PANTHER" id="PTHR13384">
    <property type="entry name" value="G PATCH DOMAIN-CONTAINING PROTEIN 1"/>
    <property type="match status" value="1"/>
</dbReference>
<dbReference type="Pfam" id="PF26093">
    <property type="entry name" value="HTH_TGH"/>
    <property type="match status" value="1"/>
</dbReference>
<feature type="region of interest" description="Disordered" evidence="2">
    <location>
        <begin position="166"/>
        <end position="191"/>
    </location>
</feature>
<dbReference type="PANTHER" id="PTHR13384:SF19">
    <property type="entry name" value="G PATCH DOMAIN-CONTAINING PROTEIN 1"/>
    <property type="match status" value="1"/>
</dbReference>
<protein>
    <recommendedName>
        <fullName evidence="3">G-patch domain-containing protein</fullName>
    </recommendedName>
</protein>
<evidence type="ECO:0000256" key="1">
    <source>
        <dbReference type="ARBA" id="ARBA00008600"/>
    </source>
</evidence>
<dbReference type="GO" id="GO:0005634">
    <property type="term" value="C:nucleus"/>
    <property type="evidence" value="ECO:0007669"/>
    <property type="project" value="TreeGrafter"/>
</dbReference>
<evidence type="ECO:0000259" key="3">
    <source>
        <dbReference type="PROSITE" id="PS50174"/>
    </source>
</evidence>
<dbReference type="STRING" id="400727.A0A2T7NI25"/>
<feature type="compositionally biased region" description="Basic residues" evidence="2">
    <location>
        <begin position="946"/>
        <end position="962"/>
    </location>
</feature>
<comment type="similarity">
    <text evidence="1">Belongs to the GPATCH1 family.</text>
</comment>
<gene>
    <name evidence="4" type="ORF">C0Q70_18994</name>
</gene>